<protein>
    <submittedName>
        <fullName evidence="2">YHS domain-containing protein</fullName>
    </submittedName>
</protein>
<dbReference type="STRING" id="880072.Desac_2496"/>
<gene>
    <name evidence="2" type="ordered locus">Desac_2496</name>
</gene>
<proteinExistence type="predicted"/>
<sequence length="82" mass="9494">MIRFIILIFAGYLGFKLAQRIVAHFFSRKIQGSPPPPEVESEELVQDPVCKTFIPRRNALKAQKDGVDYFFCSEGCRKKFLR</sequence>
<evidence type="ECO:0000313" key="3">
    <source>
        <dbReference type="Proteomes" id="UP000000483"/>
    </source>
</evidence>
<reference evidence="3" key="2">
    <citation type="submission" date="2011-03" db="EMBL/GenBank/DDBJ databases">
        <title>The complete genome of Desulfobacca acetoxidans DSM 11109.</title>
        <authorList>
            <consortium name="US DOE Joint Genome Institute (JGI-PGF)"/>
            <person name="Lucas S."/>
            <person name="Copeland A."/>
            <person name="Lapidus A."/>
            <person name="Bruce D."/>
            <person name="Goodwin L."/>
            <person name="Pitluck S."/>
            <person name="Peters L."/>
            <person name="Kyrpides N."/>
            <person name="Mavromatis K."/>
            <person name="Ivanova N."/>
            <person name="Ovchinnikova G."/>
            <person name="Teshima H."/>
            <person name="Detter J.C."/>
            <person name="Han C."/>
            <person name="Land M."/>
            <person name="Hauser L."/>
            <person name="Markowitz V."/>
            <person name="Cheng J.-F."/>
            <person name="Hugenholtz P."/>
            <person name="Woyke T."/>
            <person name="Wu D."/>
            <person name="Spring S."/>
            <person name="Schueler E."/>
            <person name="Brambilla E."/>
            <person name="Klenk H.-P."/>
            <person name="Eisen J.A."/>
        </authorList>
    </citation>
    <scope>NUCLEOTIDE SEQUENCE [LARGE SCALE GENOMIC DNA]</scope>
    <source>
        <strain evidence="3">ATCC 700848 / DSM 11109 / ASRB2</strain>
    </source>
</reference>
<dbReference type="OrthoDB" id="3078737at2"/>
<dbReference type="Pfam" id="PF04945">
    <property type="entry name" value="YHS"/>
    <property type="match status" value="1"/>
</dbReference>
<dbReference type="Proteomes" id="UP000000483">
    <property type="component" value="Chromosome"/>
</dbReference>
<name>F2NDP1_DESAR</name>
<dbReference type="EMBL" id="CP002629">
    <property type="protein sequence ID" value="AEB10317.1"/>
    <property type="molecule type" value="Genomic_DNA"/>
</dbReference>
<accession>F2NDP1</accession>
<evidence type="ECO:0000313" key="2">
    <source>
        <dbReference type="EMBL" id="AEB10317.1"/>
    </source>
</evidence>
<evidence type="ECO:0000259" key="1">
    <source>
        <dbReference type="Pfam" id="PF04945"/>
    </source>
</evidence>
<dbReference type="KEGG" id="dao:Desac_2496"/>
<dbReference type="eggNOG" id="COG3350">
    <property type="taxonomic scope" value="Bacteria"/>
</dbReference>
<organism evidence="2 3">
    <name type="scientific">Desulfobacca acetoxidans (strain ATCC 700848 / DSM 11109 / ASRB2)</name>
    <dbReference type="NCBI Taxonomy" id="880072"/>
    <lineage>
        <taxon>Bacteria</taxon>
        <taxon>Pseudomonadati</taxon>
        <taxon>Thermodesulfobacteriota</taxon>
        <taxon>Desulfobaccia</taxon>
        <taxon>Desulfobaccales</taxon>
        <taxon>Desulfobaccaceae</taxon>
        <taxon>Desulfobacca</taxon>
    </lineage>
</organism>
<feature type="domain" description="YHS" evidence="1">
    <location>
        <begin position="45"/>
        <end position="81"/>
    </location>
</feature>
<keyword evidence="3" id="KW-1185">Reference proteome</keyword>
<dbReference type="AlphaFoldDB" id="F2NDP1"/>
<dbReference type="InterPro" id="IPR007029">
    <property type="entry name" value="YHS_dom"/>
</dbReference>
<reference evidence="2 3" key="1">
    <citation type="journal article" date="2011" name="Stand. Genomic Sci.">
        <title>Complete genome sequence of the acetate-degrading sulfate reducer Desulfobacca acetoxidans type strain (ASRB2).</title>
        <authorList>
            <person name="Goker M."/>
            <person name="Teshima H."/>
            <person name="Lapidus A."/>
            <person name="Nolan M."/>
            <person name="Lucas S."/>
            <person name="Hammon N."/>
            <person name="Deshpande S."/>
            <person name="Cheng J.F."/>
            <person name="Tapia R."/>
            <person name="Han C."/>
            <person name="Goodwin L."/>
            <person name="Pitluck S."/>
            <person name="Huntemann M."/>
            <person name="Liolios K."/>
            <person name="Ivanova N."/>
            <person name="Pagani I."/>
            <person name="Mavromatis K."/>
            <person name="Ovchinikova G."/>
            <person name="Pati A."/>
            <person name="Chen A."/>
            <person name="Palaniappan K."/>
            <person name="Land M."/>
            <person name="Hauser L."/>
            <person name="Brambilla E.M."/>
            <person name="Rohde M."/>
            <person name="Spring S."/>
            <person name="Detter J.C."/>
            <person name="Woyke T."/>
            <person name="Bristow J."/>
            <person name="Eisen J.A."/>
            <person name="Markowitz V."/>
            <person name="Hugenholtz P."/>
            <person name="Kyrpides N.C."/>
            <person name="Klenk H.P."/>
        </authorList>
    </citation>
    <scope>NUCLEOTIDE SEQUENCE [LARGE SCALE GENOMIC DNA]</scope>
    <source>
        <strain evidence="3">ATCC 700848 / DSM 11109 / ASRB2</strain>
    </source>
</reference>
<dbReference type="RefSeq" id="WP_013707426.1">
    <property type="nucleotide sequence ID" value="NC_015388.1"/>
</dbReference>
<dbReference type="HOGENOM" id="CLU_168222_0_1_7"/>